<organism evidence="1 2">
    <name type="scientific">Chlorobaculum parvum (strain DSM 263 / NCIMB 8327)</name>
    <name type="common">Chlorobium vibrioforme subsp. thiosulfatophilum</name>
    <dbReference type="NCBI Taxonomy" id="517417"/>
    <lineage>
        <taxon>Bacteria</taxon>
        <taxon>Pseudomonadati</taxon>
        <taxon>Chlorobiota</taxon>
        <taxon>Chlorobiia</taxon>
        <taxon>Chlorobiales</taxon>
        <taxon>Chlorobiaceae</taxon>
        <taxon>Chlorobaculum</taxon>
    </lineage>
</organism>
<dbReference type="EMBL" id="CP001099">
    <property type="protein sequence ID" value="ACF11592.1"/>
    <property type="molecule type" value="Genomic_DNA"/>
</dbReference>
<dbReference type="Proteomes" id="UP000008811">
    <property type="component" value="Chromosome"/>
</dbReference>
<sequence>MSTHTKTWVQRLPVPIDEAWDFFSQPGNLARITPPEMMLKAEGGNAGMAIYEGMKLNFVLYPFMMIPVRWTTEIMTVSKPDFFADRQLAGPYEHWYHRHLFRQIEGGTEMTDIVEYALPLDLFGEVVEALIVGRRLDEVFEFRRRKVAEILGAMPPEKE</sequence>
<dbReference type="OrthoDB" id="9793552at2"/>
<accession>B3QNT9</accession>
<dbReference type="InterPro" id="IPR023393">
    <property type="entry name" value="START-like_dom_sf"/>
</dbReference>
<reference evidence="1" key="1">
    <citation type="submission" date="2008-06" db="EMBL/GenBank/DDBJ databases">
        <title>Complete sequence of Chlorobaculum parvum NCIB 8327.</title>
        <authorList>
            <consortium name="US DOE Joint Genome Institute"/>
            <person name="Lucas S."/>
            <person name="Copeland A."/>
            <person name="Lapidus A."/>
            <person name="Glavina del Rio T."/>
            <person name="Dalin E."/>
            <person name="Tice H."/>
            <person name="Bruce D."/>
            <person name="Goodwin L."/>
            <person name="Pitluck S."/>
            <person name="Schmutz J."/>
            <person name="Larimer F."/>
            <person name="Land M."/>
            <person name="Hauser L."/>
            <person name="Kyrpides N."/>
            <person name="Mikhailova N."/>
            <person name="Zhao F."/>
            <person name="Li T."/>
            <person name="Liu Z."/>
            <person name="Overmann J."/>
            <person name="Bryant D.A."/>
            <person name="Richardson P."/>
        </authorList>
    </citation>
    <scope>NUCLEOTIDE SEQUENCE [LARGE SCALE GENOMIC DNA]</scope>
    <source>
        <strain evidence="1">NCIB 8327</strain>
    </source>
</reference>
<dbReference type="CDD" id="cd07820">
    <property type="entry name" value="SRPBCC_3"/>
    <property type="match status" value="1"/>
</dbReference>
<dbReference type="eggNOG" id="COG4276">
    <property type="taxonomic scope" value="Bacteria"/>
</dbReference>
<proteinExistence type="predicted"/>
<evidence type="ECO:0000313" key="1">
    <source>
        <dbReference type="EMBL" id="ACF11592.1"/>
    </source>
</evidence>
<gene>
    <name evidence="1" type="ordered locus">Cpar_1186</name>
</gene>
<dbReference type="RefSeq" id="WP_012502425.1">
    <property type="nucleotide sequence ID" value="NC_011027.1"/>
</dbReference>
<dbReference type="Gene3D" id="3.30.530.20">
    <property type="match status" value="1"/>
</dbReference>
<dbReference type="AlphaFoldDB" id="B3QNT9"/>
<dbReference type="KEGG" id="cpc:Cpar_1186"/>
<name>B3QNT9_CHLP8</name>
<protein>
    <submittedName>
        <fullName evidence="1">Cyclase/dehydrase</fullName>
    </submittedName>
</protein>
<dbReference type="SUPFAM" id="SSF55961">
    <property type="entry name" value="Bet v1-like"/>
    <property type="match status" value="1"/>
</dbReference>
<dbReference type="HOGENOM" id="CLU_112936_1_0_10"/>
<evidence type="ECO:0000313" key="2">
    <source>
        <dbReference type="Proteomes" id="UP000008811"/>
    </source>
</evidence>
<keyword evidence="2" id="KW-1185">Reference proteome</keyword>